<feature type="chain" id="PRO_5009186235" description="GH16 domain-containing protein" evidence="3">
    <location>
        <begin position="25"/>
        <end position="547"/>
    </location>
</feature>
<reference evidence="5 6" key="1">
    <citation type="submission" date="2016-05" db="EMBL/GenBank/DDBJ databases">
        <title>Draft Genome Sequence of Algibacter sp. Strain SK-16 Isolated from the Surface Water of Aburatsubo Inlet.</title>
        <authorList>
            <person name="Wong S.-K."/>
            <person name="Yoshizawa S."/>
            <person name="Nakajima Y."/>
            <person name="Ogura Y."/>
            <person name="Tetsuya H."/>
            <person name="Hamasaki K."/>
        </authorList>
    </citation>
    <scope>NUCLEOTIDE SEQUENCE [LARGE SCALE GENOMIC DNA]</scope>
    <source>
        <strain evidence="5 6">SK-16</strain>
    </source>
</reference>
<feature type="signal peptide" evidence="3">
    <location>
        <begin position="1"/>
        <end position="24"/>
    </location>
</feature>
<accession>A0A1E5TB98</accession>
<dbReference type="SUPFAM" id="SSF49899">
    <property type="entry name" value="Concanavalin A-like lectins/glucanases"/>
    <property type="match status" value="1"/>
</dbReference>
<name>A0A1E5TB98_9FLAO</name>
<keyword evidence="6" id="KW-1185">Reference proteome</keyword>
<gene>
    <name evidence="5" type="ORF">A8C32_04185</name>
</gene>
<evidence type="ECO:0000256" key="3">
    <source>
        <dbReference type="SAM" id="SignalP"/>
    </source>
</evidence>
<dbReference type="PROSITE" id="PS51762">
    <property type="entry name" value="GH16_2"/>
    <property type="match status" value="1"/>
</dbReference>
<dbReference type="Pfam" id="PF18962">
    <property type="entry name" value="Por_Secre_tail"/>
    <property type="match status" value="1"/>
</dbReference>
<comment type="caution">
    <text evidence="5">The sequence shown here is derived from an EMBL/GenBank/DDBJ whole genome shotgun (WGS) entry which is preliminary data.</text>
</comment>
<dbReference type="OrthoDB" id="657277at2"/>
<dbReference type="NCBIfam" id="TIGR04183">
    <property type="entry name" value="Por_Secre_tail"/>
    <property type="match status" value="1"/>
</dbReference>
<evidence type="ECO:0000256" key="1">
    <source>
        <dbReference type="ARBA" id="ARBA00006865"/>
    </source>
</evidence>
<dbReference type="InterPro" id="IPR000757">
    <property type="entry name" value="Beta-glucanase-like"/>
</dbReference>
<protein>
    <recommendedName>
        <fullName evidence="4">GH16 domain-containing protein</fullName>
    </recommendedName>
</protein>
<dbReference type="GO" id="GO:0004553">
    <property type="term" value="F:hydrolase activity, hydrolyzing O-glycosyl compounds"/>
    <property type="evidence" value="ECO:0007669"/>
    <property type="project" value="InterPro"/>
</dbReference>
<dbReference type="InterPro" id="IPR013320">
    <property type="entry name" value="ConA-like_dom_sf"/>
</dbReference>
<evidence type="ECO:0000313" key="6">
    <source>
        <dbReference type="Proteomes" id="UP000095713"/>
    </source>
</evidence>
<dbReference type="GO" id="GO:0005975">
    <property type="term" value="P:carbohydrate metabolic process"/>
    <property type="evidence" value="ECO:0007669"/>
    <property type="project" value="InterPro"/>
</dbReference>
<dbReference type="AlphaFoldDB" id="A0A1E5TB98"/>
<keyword evidence="2 3" id="KW-0732">Signal</keyword>
<dbReference type="RefSeq" id="WP_069830161.1">
    <property type="nucleotide sequence ID" value="NZ_MDJD01000034.1"/>
</dbReference>
<organism evidence="5 6">
    <name type="scientific">Flavivirga aquatica</name>
    <dbReference type="NCBI Taxonomy" id="1849968"/>
    <lineage>
        <taxon>Bacteria</taxon>
        <taxon>Pseudomonadati</taxon>
        <taxon>Bacteroidota</taxon>
        <taxon>Flavobacteriia</taxon>
        <taxon>Flavobacteriales</taxon>
        <taxon>Flavobacteriaceae</taxon>
        <taxon>Flavivirga</taxon>
    </lineage>
</organism>
<dbReference type="Pfam" id="PF00722">
    <property type="entry name" value="Glyco_hydro_16"/>
    <property type="match status" value="1"/>
</dbReference>
<dbReference type="PANTHER" id="PTHR10963:SF55">
    <property type="entry name" value="GLYCOSIDE HYDROLASE FAMILY 16 PROTEIN"/>
    <property type="match status" value="1"/>
</dbReference>
<dbReference type="InterPro" id="IPR050546">
    <property type="entry name" value="Glycosyl_Hydrlase_16"/>
</dbReference>
<dbReference type="EMBL" id="MDJD01000034">
    <property type="protein sequence ID" value="OEK08655.1"/>
    <property type="molecule type" value="Genomic_DNA"/>
</dbReference>
<comment type="similarity">
    <text evidence="1">Belongs to the glycosyl hydrolase 16 family.</text>
</comment>
<sequence length="547" mass="62101">MRITNFKSLCLFAFFLLGAVSSKAQNFPLSDPGNTEGWIFNPEVSDEFNGSELDKAKWWILGENNDYRQKWKGRAPGQFVSHNVKVESGDLILMSQWEPSFTFINESHEGTPYGGVGKSHPITQSCIMSEKFFKYGYMEIRCQSADAPVTNAFWTTGYQSEIDMTENYGKRPIGNPKNRVESLERRYRTNLITRYPDRTVDSYKTEHTLVERTASDYFVYGFEWDKDYMKIYFNGILLETKTRTDIENNENIKWIWDFPQELWLDSEVFEWYGLPVQQDLTSPAEFKIDYVRVWQKELLSGSDFDALGFEGPFHFSGRSRNWFPGGGSSTWRMEDEKPNTGDFSLRYKQTAAITVNQTMFSPPGSLDIPAGANKINMNVWIDPGTTVNTLTVLLERPFRRIDVDLTGVEKGKWVSVSTSFSRSAASDTNISNGDRIRLQVRPANVVGTNALFYVDDISFDNTNGSLSVNEIKAFNFNVYPNPTTEDITIKSTENSTIKIVNSLGVEVKSVKNASQLQTISVKGLASGIYFVTVTSSNKKAVKKIVIE</sequence>
<evidence type="ECO:0000259" key="4">
    <source>
        <dbReference type="PROSITE" id="PS51762"/>
    </source>
</evidence>
<evidence type="ECO:0000256" key="2">
    <source>
        <dbReference type="ARBA" id="ARBA00022729"/>
    </source>
</evidence>
<proteinExistence type="inferred from homology"/>
<dbReference type="STRING" id="1849968.A8C32_04185"/>
<evidence type="ECO:0000313" key="5">
    <source>
        <dbReference type="EMBL" id="OEK08655.1"/>
    </source>
</evidence>
<feature type="domain" description="GH16" evidence="4">
    <location>
        <begin position="34"/>
        <end position="299"/>
    </location>
</feature>
<dbReference type="PANTHER" id="PTHR10963">
    <property type="entry name" value="GLYCOSYL HYDROLASE-RELATED"/>
    <property type="match status" value="1"/>
</dbReference>
<dbReference type="InterPro" id="IPR026444">
    <property type="entry name" value="Secre_tail"/>
</dbReference>
<dbReference type="Proteomes" id="UP000095713">
    <property type="component" value="Unassembled WGS sequence"/>
</dbReference>
<dbReference type="Gene3D" id="2.60.120.200">
    <property type="match status" value="1"/>
</dbReference>